<name>W2PB91_PHYN3</name>
<feature type="compositionally biased region" description="Acidic residues" evidence="1">
    <location>
        <begin position="177"/>
        <end position="188"/>
    </location>
</feature>
<dbReference type="RefSeq" id="XP_008916775.1">
    <property type="nucleotide sequence ID" value="XM_008918527.1"/>
</dbReference>
<sequence length="568" mass="63340">MTDWIDPKEFKRLWSSLIKAGWRARPPAGLSSDHTHVKPGVKGKLCKDTVNIEYFVGTNALWEYAKQEGLIPPPPPPPHRSGSIRAKKSPIGKLAAYAVVQRRQPEPPAPEQGARVHTASVAATEQGTRVNTASVAATEQGMPVNAASPAATEQDAGVGAALRQRTTVDRNTGDGEANAEEEMKTEDEPTLDAFDRDDFMEAFRAENLFGPVDIDDVNISDESFPCSVESDEESAFDEQESDEEEYVDEVESDPEFEDTSQGFRQDDRAMRELASSGWILYGEDHCADLKLDGAALYDGRWGTTKSAAAFAESPIGMFFNFLPKCLWKKIALGSEVYRRRCIPAIAQQTRERQLAAQAKDPKKSVRELEDIIDKLERQKPIREHEILHVAGLLVARTLCGHTDGLSKHWAVSEDGAVPRDTFGRGDTTADKAYQIRPILQVIEKTFRCGYRLGPRKPHKYGTKCYMTCRAVSGYCARVEVYLGAEPNKKKSEGASQRAVIRNITKTFDALPKQRLIITDNFYSSPALPLSLLPLGFYYVGTQRSDRLGWPKQLMFKQKKRPHYMPRGT</sequence>
<dbReference type="Proteomes" id="UP000018817">
    <property type="component" value="Unassembled WGS sequence"/>
</dbReference>
<feature type="region of interest" description="Disordered" evidence="1">
    <location>
        <begin position="148"/>
        <end position="188"/>
    </location>
</feature>
<feature type="region of interest" description="Disordered" evidence="1">
    <location>
        <begin position="226"/>
        <end position="264"/>
    </location>
</feature>
<organism evidence="3 4">
    <name type="scientific">Phytophthora nicotianae (strain INRA-310)</name>
    <name type="common">Phytophthora parasitica</name>
    <dbReference type="NCBI Taxonomy" id="761204"/>
    <lineage>
        <taxon>Eukaryota</taxon>
        <taxon>Sar</taxon>
        <taxon>Stramenopiles</taxon>
        <taxon>Oomycota</taxon>
        <taxon>Peronosporomycetes</taxon>
        <taxon>Peronosporales</taxon>
        <taxon>Peronosporaceae</taxon>
        <taxon>Phytophthora</taxon>
    </lineage>
</organism>
<dbReference type="OrthoDB" id="128872at2759"/>
<evidence type="ECO:0000256" key="1">
    <source>
        <dbReference type="SAM" id="MobiDB-lite"/>
    </source>
</evidence>
<protein>
    <recommendedName>
        <fullName evidence="2">PiggyBac transposable element-derived protein domain-containing protein</fullName>
    </recommendedName>
</protein>
<evidence type="ECO:0000313" key="3">
    <source>
        <dbReference type="EMBL" id="ETM97930.1"/>
    </source>
</evidence>
<accession>W2PB91</accession>
<gene>
    <name evidence="3" type="ORF">PPTG_19926</name>
</gene>
<dbReference type="AlphaFoldDB" id="W2PB91"/>
<evidence type="ECO:0000259" key="2">
    <source>
        <dbReference type="Pfam" id="PF13843"/>
    </source>
</evidence>
<reference evidence="4" key="1">
    <citation type="submission" date="2011-12" db="EMBL/GenBank/DDBJ databases">
        <authorList>
            <consortium name="The Broad Institute Genome Sequencing Platform"/>
            <person name="Russ C."/>
            <person name="Tyler B."/>
            <person name="Panabieres F."/>
            <person name="Shan W."/>
            <person name="Tripathy S."/>
            <person name="Grunwald N."/>
            <person name="Machado M."/>
            <person name="Young S.K."/>
            <person name="Zeng Q."/>
            <person name="Gargeya S."/>
            <person name="Fitzgerald M."/>
            <person name="Haas B."/>
            <person name="Abouelleil A."/>
            <person name="Alvarado L."/>
            <person name="Arachchi H.M."/>
            <person name="Berlin A."/>
            <person name="Chapman S.B."/>
            <person name="Gearin G."/>
            <person name="Goldberg J."/>
            <person name="Griggs A."/>
            <person name="Gujja S."/>
            <person name="Hansen M."/>
            <person name="Heiman D."/>
            <person name="Howarth C."/>
            <person name="Larimer J."/>
            <person name="Lui A."/>
            <person name="MacDonald P.J.P."/>
            <person name="McCowen C."/>
            <person name="Montmayeur A."/>
            <person name="Murphy C."/>
            <person name="Neiman D."/>
            <person name="Pearson M."/>
            <person name="Priest M."/>
            <person name="Roberts A."/>
            <person name="Saif S."/>
            <person name="Shea T."/>
            <person name="Sisk P."/>
            <person name="Stolte C."/>
            <person name="Sykes S."/>
            <person name="Wortman J."/>
            <person name="Nusbaum C."/>
            <person name="Birren B."/>
        </authorList>
    </citation>
    <scope>NUCLEOTIDE SEQUENCE [LARGE SCALE GENOMIC DNA]</scope>
    <source>
        <strain evidence="4">INRA-310</strain>
    </source>
</reference>
<dbReference type="Pfam" id="PF13843">
    <property type="entry name" value="DDE_Tnp_1_7"/>
    <property type="match status" value="1"/>
</dbReference>
<feature type="domain" description="PiggyBac transposable element-derived protein" evidence="2">
    <location>
        <begin position="454"/>
        <end position="560"/>
    </location>
</feature>
<dbReference type="EMBL" id="KI669784">
    <property type="protein sequence ID" value="ETM97930.1"/>
    <property type="molecule type" value="Genomic_DNA"/>
</dbReference>
<dbReference type="VEuPathDB" id="FungiDB:PPTG_19926"/>
<dbReference type="GeneID" id="20188610"/>
<dbReference type="PANTHER" id="PTHR46599:SF3">
    <property type="entry name" value="PIGGYBAC TRANSPOSABLE ELEMENT-DERIVED PROTEIN 4"/>
    <property type="match status" value="1"/>
</dbReference>
<reference evidence="3 4" key="2">
    <citation type="submission" date="2013-11" db="EMBL/GenBank/DDBJ databases">
        <title>The Genome Sequence of Phytophthora parasitica INRA-310.</title>
        <authorList>
            <consortium name="The Broad Institute Genomics Platform"/>
            <person name="Russ C."/>
            <person name="Tyler B."/>
            <person name="Panabieres F."/>
            <person name="Shan W."/>
            <person name="Tripathy S."/>
            <person name="Grunwald N."/>
            <person name="Machado M."/>
            <person name="Johnson C.S."/>
            <person name="Arredondo F."/>
            <person name="Hong C."/>
            <person name="Coffey M."/>
            <person name="Young S.K."/>
            <person name="Zeng Q."/>
            <person name="Gargeya S."/>
            <person name="Fitzgerald M."/>
            <person name="Abouelleil A."/>
            <person name="Alvarado L."/>
            <person name="Chapman S.B."/>
            <person name="Gainer-Dewar J."/>
            <person name="Goldberg J."/>
            <person name="Griggs A."/>
            <person name="Gujja S."/>
            <person name="Hansen M."/>
            <person name="Howarth C."/>
            <person name="Imamovic A."/>
            <person name="Ireland A."/>
            <person name="Larimer J."/>
            <person name="McCowan C."/>
            <person name="Murphy C."/>
            <person name="Pearson M."/>
            <person name="Poon T.W."/>
            <person name="Priest M."/>
            <person name="Roberts A."/>
            <person name="Saif S."/>
            <person name="Shea T."/>
            <person name="Sykes S."/>
            <person name="Wortman J."/>
            <person name="Nusbaum C."/>
            <person name="Birren B."/>
        </authorList>
    </citation>
    <scope>NUCLEOTIDE SEQUENCE [LARGE SCALE GENOMIC DNA]</scope>
    <source>
        <strain evidence="3 4">INRA-310</strain>
    </source>
</reference>
<feature type="compositionally biased region" description="Acidic residues" evidence="1">
    <location>
        <begin position="229"/>
        <end position="258"/>
    </location>
</feature>
<dbReference type="InterPro" id="IPR029526">
    <property type="entry name" value="PGBD"/>
</dbReference>
<proteinExistence type="predicted"/>
<dbReference type="PANTHER" id="PTHR46599">
    <property type="entry name" value="PIGGYBAC TRANSPOSABLE ELEMENT-DERIVED PROTEIN 4"/>
    <property type="match status" value="1"/>
</dbReference>
<evidence type="ECO:0000313" key="4">
    <source>
        <dbReference type="Proteomes" id="UP000018817"/>
    </source>
</evidence>